<sequence length="98" mass="11443">MDQNKVFVKRTTSQRGTVSGDRKVYVEVEATFTKDGFLRPVWIIWEDGTRYMIDKVQNCKRAASLSAGGCGILYECMVCGRQIHLFYEENYKWFVCRN</sequence>
<dbReference type="RefSeq" id="WP_022754506.1">
    <property type="nucleotide sequence ID" value="NZ_CM009896.1"/>
</dbReference>
<protein>
    <submittedName>
        <fullName evidence="1">Uncharacterized protein</fullName>
    </submittedName>
</protein>
<evidence type="ECO:0000313" key="1">
    <source>
        <dbReference type="EMBL" id="SER33779.1"/>
    </source>
</evidence>
<name>A0A1H9NDT0_BUTFI</name>
<dbReference type="eggNOG" id="ENOG5033098">
    <property type="taxonomic scope" value="Bacteria"/>
</dbReference>
<reference evidence="1 2" key="1">
    <citation type="submission" date="2016-10" db="EMBL/GenBank/DDBJ databases">
        <authorList>
            <person name="de Groot N.N."/>
        </authorList>
    </citation>
    <scope>NUCLEOTIDE SEQUENCE [LARGE SCALE GENOMIC DNA]</scope>
    <source>
        <strain evidence="1 2">AR40</strain>
    </source>
</reference>
<accession>A0A1H9NDT0</accession>
<dbReference type="AlphaFoldDB" id="A0A1H9NDT0"/>
<organism evidence="1 2">
    <name type="scientific">Butyrivibrio fibrisolvens</name>
    <dbReference type="NCBI Taxonomy" id="831"/>
    <lineage>
        <taxon>Bacteria</taxon>
        <taxon>Bacillati</taxon>
        <taxon>Bacillota</taxon>
        <taxon>Clostridia</taxon>
        <taxon>Lachnospirales</taxon>
        <taxon>Lachnospiraceae</taxon>
        <taxon>Butyrivibrio</taxon>
    </lineage>
</organism>
<gene>
    <name evidence="1" type="ORF">SAMN04487884_104141</name>
</gene>
<dbReference type="EMBL" id="FOGJ01000004">
    <property type="protein sequence ID" value="SER33779.1"/>
    <property type="molecule type" value="Genomic_DNA"/>
</dbReference>
<evidence type="ECO:0000313" key="2">
    <source>
        <dbReference type="Proteomes" id="UP000182584"/>
    </source>
</evidence>
<proteinExistence type="predicted"/>
<dbReference type="Proteomes" id="UP000182584">
    <property type="component" value="Unassembled WGS sequence"/>
</dbReference>